<dbReference type="PANTHER" id="PTHR37287:SF1">
    <property type="entry name" value="INO EIGHTY SUBUNIT 1"/>
    <property type="match status" value="1"/>
</dbReference>
<name>A0A5C3LCY9_COPMA</name>
<evidence type="ECO:0000256" key="1">
    <source>
        <dbReference type="SAM" id="MobiDB-lite"/>
    </source>
</evidence>
<keyword evidence="3" id="KW-1185">Reference proteome</keyword>
<dbReference type="Proteomes" id="UP000307440">
    <property type="component" value="Unassembled WGS sequence"/>
</dbReference>
<feature type="region of interest" description="Disordered" evidence="1">
    <location>
        <begin position="1"/>
        <end position="29"/>
    </location>
</feature>
<dbReference type="EMBL" id="ML210146">
    <property type="protein sequence ID" value="TFK30630.1"/>
    <property type="molecule type" value="Genomic_DNA"/>
</dbReference>
<evidence type="ECO:0008006" key="4">
    <source>
        <dbReference type="Google" id="ProtNLM"/>
    </source>
</evidence>
<reference evidence="2 3" key="1">
    <citation type="journal article" date="2019" name="Nat. Ecol. Evol.">
        <title>Megaphylogeny resolves global patterns of mushroom evolution.</title>
        <authorList>
            <person name="Varga T."/>
            <person name="Krizsan K."/>
            <person name="Foldi C."/>
            <person name="Dima B."/>
            <person name="Sanchez-Garcia M."/>
            <person name="Sanchez-Ramirez S."/>
            <person name="Szollosi G.J."/>
            <person name="Szarkandi J.G."/>
            <person name="Papp V."/>
            <person name="Albert L."/>
            <person name="Andreopoulos W."/>
            <person name="Angelini C."/>
            <person name="Antonin V."/>
            <person name="Barry K.W."/>
            <person name="Bougher N.L."/>
            <person name="Buchanan P."/>
            <person name="Buyck B."/>
            <person name="Bense V."/>
            <person name="Catcheside P."/>
            <person name="Chovatia M."/>
            <person name="Cooper J."/>
            <person name="Damon W."/>
            <person name="Desjardin D."/>
            <person name="Finy P."/>
            <person name="Geml J."/>
            <person name="Haridas S."/>
            <person name="Hughes K."/>
            <person name="Justo A."/>
            <person name="Karasinski D."/>
            <person name="Kautmanova I."/>
            <person name="Kiss B."/>
            <person name="Kocsube S."/>
            <person name="Kotiranta H."/>
            <person name="LaButti K.M."/>
            <person name="Lechner B.E."/>
            <person name="Liimatainen K."/>
            <person name="Lipzen A."/>
            <person name="Lukacs Z."/>
            <person name="Mihaltcheva S."/>
            <person name="Morgado L.N."/>
            <person name="Niskanen T."/>
            <person name="Noordeloos M.E."/>
            <person name="Ohm R.A."/>
            <person name="Ortiz-Santana B."/>
            <person name="Ovrebo C."/>
            <person name="Racz N."/>
            <person name="Riley R."/>
            <person name="Savchenko A."/>
            <person name="Shiryaev A."/>
            <person name="Soop K."/>
            <person name="Spirin V."/>
            <person name="Szebenyi C."/>
            <person name="Tomsovsky M."/>
            <person name="Tulloss R.E."/>
            <person name="Uehling J."/>
            <person name="Grigoriev I.V."/>
            <person name="Vagvolgyi C."/>
            <person name="Papp T."/>
            <person name="Martin F.M."/>
            <person name="Miettinen O."/>
            <person name="Hibbett D.S."/>
            <person name="Nagy L.G."/>
        </authorList>
    </citation>
    <scope>NUCLEOTIDE SEQUENCE [LARGE SCALE GENOMIC DNA]</scope>
    <source>
        <strain evidence="2 3">CBS 121175</strain>
    </source>
</reference>
<gene>
    <name evidence="2" type="ORF">FA15DRAFT_676909</name>
</gene>
<feature type="compositionally biased region" description="Polar residues" evidence="1">
    <location>
        <begin position="1"/>
        <end position="20"/>
    </location>
</feature>
<proteinExistence type="predicted"/>
<dbReference type="STRING" id="230819.A0A5C3LCY9"/>
<dbReference type="AlphaFoldDB" id="A0A5C3LCY9"/>
<evidence type="ECO:0000313" key="2">
    <source>
        <dbReference type="EMBL" id="TFK30630.1"/>
    </source>
</evidence>
<feature type="region of interest" description="Disordered" evidence="1">
    <location>
        <begin position="380"/>
        <end position="406"/>
    </location>
</feature>
<accession>A0A5C3LCY9</accession>
<dbReference type="PANTHER" id="PTHR37287">
    <property type="entry name" value="INO EIGHTY SUBUNIT 1"/>
    <property type="match status" value="1"/>
</dbReference>
<dbReference type="OrthoDB" id="5413003at2759"/>
<feature type="compositionally biased region" description="Basic and acidic residues" evidence="1">
    <location>
        <begin position="392"/>
        <end position="406"/>
    </location>
</feature>
<protein>
    <recommendedName>
        <fullName evidence="4">Ino eighty subunit 1</fullName>
    </recommendedName>
</protein>
<sequence>MTSTPVPLASPSNPTNWSPESNPPAGYLSRKALPIKKTDAEPLTRDDVQYDLLNHIFSNPKAVFTDPFSKRAEKVTFSGLYISALAQSPKCSKVLKDKMVETPEFATELGKISLLTNVGRINTTMAFFPEMRTALRTYHPVPSLQKTDGNAQDAPRIKNCLKAALLPSESKGIPPATPEEVLAKPLSDKHFDGNLNFIDLFIPGKGLASYERAQAFLWLIYHYLETADGHNPFSDKYAQRNPGKAPQLRRLGPNERPENVDTDDEIRWGRVMSGKRNAFLQQLVSSLEYERRTGRNAPPVFISVTPKGESGRRSQRQSYDTPREEGSFLYYVPSQESTTSTRSERPPGSRNHPLTTVTEAEVSLGPRLKQRSMLEHAWISANKTDPLDDSDTERTESEHVLLDYGA</sequence>
<organism evidence="2 3">
    <name type="scientific">Coprinopsis marcescibilis</name>
    <name type="common">Agaric fungus</name>
    <name type="synonym">Psathyrella marcescibilis</name>
    <dbReference type="NCBI Taxonomy" id="230819"/>
    <lineage>
        <taxon>Eukaryota</taxon>
        <taxon>Fungi</taxon>
        <taxon>Dikarya</taxon>
        <taxon>Basidiomycota</taxon>
        <taxon>Agaricomycotina</taxon>
        <taxon>Agaricomycetes</taxon>
        <taxon>Agaricomycetidae</taxon>
        <taxon>Agaricales</taxon>
        <taxon>Agaricineae</taxon>
        <taxon>Psathyrellaceae</taxon>
        <taxon>Coprinopsis</taxon>
    </lineage>
</organism>
<evidence type="ECO:0000313" key="3">
    <source>
        <dbReference type="Proteomes" id="UP000307440"/>
    </source>
</evidence>
<dbReference type="InterPro" id="IPR038014">
    <property type="entry name" value="Ies1"/>
</dbReference>
<feature type="region of interest" description="Disordered" evidence="1">
    <location>
        <begin position="234"/>
        <end position="261"/>
    </location>
</feature>
<feature type="region of interest" description="Disordered" evidence="1">
    <location>
        <begin position="298"/>
        <end position="357"/>
    </location>
</feature>
<dbReference type="GO" id="GO:0031011">
    <property type="term" value="C:Ino80 complex"/>
    <property type="evidence" value="ECO:0007669"/>
    <property type="project" value="InterPro"/>
</dbReference>